<dbReference type="SUPFAM" id="SSF51182">
    <property type="entry name" value="RmlC-like cupins"/>
    <property type="match status" value="1"/>
</dbReference>
<dbReference type="EMBL" id="JAUDZE010000004">
    <property type="protein sequence ID" value="MDN0014666.1"/>
    <property type="molecule type" value="Genomic_DNA"/>
</dbReference>
<evidence type="ECO:0000259" key="1">
    <source>
        <dbReference type="Pfam" id="PF05899"/>
    </source>
</evidence>
<keyword evidence="3" id="KW-1185">Reference proteome</keyword>
<dbReference type="Proteomes" id="UP001168524">
    <property type="component" value="Unassembled WGS sequence"/>
</dbReference>
<evidence type="ECO:0000313" key="3">
    <source>
        <dbReference type="Proteomes" id="UP001168524"/>
    </source>
</evidence>
<name>A0ABT7WPR0_9GAMM</name>
<feature type="domain" description="(S)-ureidoglycine aminohydrolase cupin" evidence="1">
    <location>
        <begin position="45"/>
        <end position="115"/>
    </location>
</feature>
<comment type="caution">
    <text evidence="2">The sequence shown here is derived from an EMBL/GenBank/DDBJ whole genome shotgun (WGS) entry which is preliminary data.</text>
</comment>
<dbReference type="RefSeq" id="WP_267980916.1">
    <property type="nucleotide sequence ID" value="NZ_JAPQKF010000004.1"/>
</dbReference>
<dbReference type="PANTHER" id="PTHR40943">
    <property type="entry name" value="CYTOPLASMIC PROTEIN-RELATED"/>
    <property type="match status" value="1"/>
</dbReference>
<accession>A0ABT7WPR0</accession>
<dbReference type="InterPro" id="IPR008579">
    <property type="entry name" value="UGlyAH_Cupin_dom"/>
</dbReference>
<dbReference type="Pfam" id="PF05899">
    <property type="entry name" value="Cupin_3"/>
    <property type="match status" value="1"/>
</dbReference>
<dbReference type="InterPro" id="IPR014710">
    <property type="entry name" value="RmlC-like_jellyroll"/>
</dbReference>
<dbReference type="InterPro" id="IPR011051">
    <property type="entry name" value="RmlC_Cupin_sf"/>
</dbReference>
<sequence>MSSIYLAGQGQLSQGDATIDYPRPDRLVKGNPERLTYSLYEHPHMSCGIWQCEVGAWNIVFADNKQEFFQVIEGTVRIHDAQTHTFIEVAAGKAGIIPPAFIGTFEVLEAVKKYYVIVEV</sequence>
<organism evidence="2 3">
    <name type="scientific">Acinetobacter thutiue</name>
    <dbReference type="NCBI Taxonomy" id="2998078"/>
    <lineage>
        <taxon>Bacteria</taxon>
        <taxon>Pseudomonadati</taxon>
        <taxon>Pseudomonadota</taxon>
        <taxon>Gammaproteobacteria</taxon>
        <taxon>Moraxellales</taxon>
        <taxon>Moraxellaceae</taxon>
        <taxon>Acinetobacter</taxon>
    </lineage>
</organism>
<protein>
    <submittedName>
        <fullName evidence="2">Cupin domain-containing protein</fullName>
    </submittedName>
</protein>
<dbReference type="PANTHER" id="PTHR40943:SF2">
    <property type="entry name" value="(S)-UREIDOGLYCINE AMINOHYDROLASE CUPIN DOMAIN-CONTAINING PROTEIN"/>
    <property type="match status" value="1"/>
</dbReference>
<reference evidence="2" key="1">
    <citation type="submission" date="2023-06" db="EMBL/GenBank/DDBJ databases">
        <title>Two novel species of Acinetobacter isolated from motorbike repairing workshop in Vietnam.</title>
        <authorList>
            <person name="Le N.T.T."/>
        </authorList>
    </citation>
    <scope>NUCLEOTIDE SEQUENCE</scope>
    <source>
        <strain evidence="2">VNH17</strain>
    </source>
</reference>
<proteinExistence type="predicted"/>
<evidence type="ECO:0000313" key="2">
    <source>
        <dbReference type="EMBL" id="MDN0014666.1"/>
    </source>
</evidence>
<gene>
    <name evidence="2" type="ORF">QTA56_10545</name>
</gene>
<dbReference type="Gene3D" id="2.60.120.10">
    <property type="entry name" value="Jelly Rolls"/>
    <property type="match status" value="1"/>
</dbReference>